<evidence type="ECO:0000313" key="2">
    <source>
        <dbReference type="Proteomes" id="UP001363460"/>
    </source>
</evidence>
<dbReference type="EMBL" id="CP146370">
    <property type="protein sequence ID" value="WWT56517.1"/>
    <property type="molecule type" value="Genomic_DNA"/>
</dbReference>
<dbReference type="RefSeq" id="WP_338578670.1">
    <property type="nucleotide sequence ID" value="NZ_CP146370.1"/>
</dbReference>
<gene>
    <name evidence="1" type="ORF">V8J38_16840</name>
</gene>
<reference evidence="1 2" key="1">
    <citation type="submission" date="2024-02" db="EMBL/GenBank/DDBJ databases">
        <title>Distribution and functional of Brevundimonas-related endobacteria within Verticillium dahliae.</title>
        <authorList>
            <person name="Zeng H."/>
        </authorList>
    </citation>
    <scope>NUCLEOTIDE SEQUENCE [LARGE SCALE GENOMIC DNA]</scope>
    <source>
        <strain evidence="1 2">TRM 44200</strain>
        <plasmid evidence="1 2">unnamed</plasmid>
    </source>
</reference>
<accession>A0ABZ2IGU0</accession>
<organism evidence="1 2">
    <name type="scientific">Brevundimonas olei</name>
    <dbReference type="NCBI Taxonomy" id="657642"/>
    <lineage>
        <taxon>Bacteria</taxon>
        <taxon>Pseudomonadati</taxon>
        <taxon>Pseudomonadota</taxon>
        <taxon>Alphaproteobacteria</taxon>
        <taxon>Caulobacterales</taxon>
        <taxon>Caulobacteraceae</taxon>
        <taxon>Brevundimonas</taxon>
    </lineage>
</organism>
<proteinExistence type="predicted"/>
<dbReference type="Proteomes" id="UP001363460">
    <property type="component" value="Plasmid unnamed"/>
</dbReference>
<geneLocation type="plasmid" evidence="1 2">
    <name>unnamed</name>
</geneLocation>
<keyword evidence="1" id="KW-0614">Plasmid</keyword>
<keyword evidence="2" id="KW-1185">Reference proteome</keyword>
<name>A0ABZ2IGU0_9CAUL</name>
<sequence length="268" mass="29951">MSQTPSRIVSEEGGAVSDAIRAKYDQVKGTTYRAGTPAERMKDGRLQGLNDALAIAMVSEERAAPVREKGEAVTRRTFKDRRSQNAYDLFVRNGWMRGDLERFYRSGFAGVARPDETNTPRIAVWLAGRDRAEAGLSHGIPDRPEFRNLIAALASCEEAPAKLGERDYPAEFEAWWATYRHRNRDVADYTAKKQIAFDAFYFGAHPPPQAREDTAVVAWVPIHPRNGPLWAEAGPDARDKENLKSYPFRALCFASPLCFAEKGQTGEV</sequence>
<protein>
    <submittedName>
        <fullName evidence="1">Uncharacterized protein</fullName>
    </submittedName>
</protein>
<evidence type="ECO:0000313" key="1">
    <source>
        <dbReference type="EMBL" id="WWT56517.1"/>
    </source>
</evidence>